<keyword evidence="2" id="KW-0378">Hydrolase</keyword>
<dbReference type="KEGG" id="hmi:soil367_03820"/>
<dbReference type="GO" id="GO:0008233">
    <property type="term" value="F:peptidase activity"/>
    <property type="evidence" value="ECO:0007669"/>
    <property type="project" value="UniProtKB-KW"/>
</dbReference>
<dbReference type="GO" id="GO:0006508">
    <property type="term" value="P:proteolysis"/>
    <property type="evidence" value="ECO:0007669"/>
    <property type="project" value="UniProtKB-KW"/>
</dbReference>
<protein>
    <submittedName>
        <fullName evidence="2">ClpXP protease specificity-enhancing factor</fullName>
    </submittedName>
</protein>
<name>A0A4V1D985_9ALTE</name>
<dbReference type="RefSeq" id="WP_136550506.1">
    <property type="nucleotide sequence ID" value="NZ_CP031093.1"/>
</dbReference>
<dbReference type="PANTHER" id="PTHR37486">
    <property type="entry name" value="STRINGENT STARVATION PROTEIN B"/>
    <property type="match status" value="1"/>
</dbReference>
<keyword evidence="2" id="KW-0645">Protease</keyword>
<evidence type="ECO:0000313" key="2">
    <source>
        <dbReference type="EMBL" id="QCF27810.1"/>
    </source>
</evidence>
<proteinExistence type="predicted"/>
<evidence type="ECO:0000313" key="3">
    <source>
        <dbReference type="Proteomes" id="UP000298049"/>
    </source>
</evidence>
<dbReference type="OrthoDB" id="9797358at2"/>
<organism evidence="2 3">
    <name type="scientific">Hydrocarboniclastica marina</name>
    <dbReference type="NCBI Taxonomy" id="2259620"/>
    <lineage>
        <taxon>Bacteria</taxon>
        <taxon>Pseudomonadati</taxon>
        <taxon>Pseudomonadota</taxon>
        <taxon>Gammaproteobacteria</taxon>
        <taxon>Alteromonadales</taxon>
        <taxon>Alteromonadaceae</taxon>
        <taxon>Hydrocarboniclastica</taxon>
    </lineage>
</organism>
<feature type="region of interest" description="Disordered" evidence="1">
    <location>
        <begin position="97"/>
        <end position="140"/>
    </location>
</feature>
<dbReference type="InterPro" id="IPR036760">
    <property type="entry name" value="SspB-like_sf"/>
</dbReference>
<evidence type="ECO:0000256" key="1">
    <source>
        <dbReference type="SAM" id="MobiDB-lite"/>
    </source>
</evidence>
<dbReference type="GO" id="GO:0005829">
    <property type="term" value="C:cytosol"/>
    <property type="evidence" value="ECO:0007669"/>
    <property type="project" value="TreeGrafter"/>
</dbReference>
<gene>
    <name evidence="2" type="ORF">soil367_03820</name>
</gene>
<dbReference type="Pfam" id="PF04386">
    <property type="entry name" value="SspB"/>
    <property type="match status" value="1"/>
</dbReference>
<dbReference type="PANTHER" id="PTHR37486:SF1">
    <property type="entry name" value="STRINGENT STARVATION PROTEIN B"/>
    <property type="match status" value="1"/>
</dbReference>
<dbReference type="NCBIfam" id="NF008763">
    <property type="entry name" value="PRK11798.1-2"/>
    <property type="match status" value="1"/>
</dbReference>
<reference evidence="2 3" key="1">
    <citation type="submission" date="2018-07" db="EMBL/GenBank/DDBJ databases">
        <title>Marsedoiliclastica nanhaica gen. nov. sp. nov., a novel marine hydrocarbonoclastic bacterium isolated from an in-situ enriched hydrocarbon-degrading consortium in deep-sea sediment.</title>
        <authorList>
            <person name="Dong C."/>
            <person name="Ma T."/>
            <person name="Liu R."/>
            <person name="Shao Z."/>
        </authorList>
    </citation>
    <scope>NUCLEOTIDE SEQUENCE [LARGE SCALE GENOMIC DNA]</scope>
    <source>
        <strain evidence="3">soil36-7</strain>
    </source>
</reference>
<dbReference type="EMBL" id="CP031093">
    <property type="protein sequence ID" value="QCF27810.1"/>
    <property type="molecule type" value="Genomic_DNA"/>
</dbReference>
<dbReference type="NCBIfam" id="NF008769">
    <property type="entry name" value="PRK11798.2-5"/>
    <property type="match status" value="1"/>
</dbReference>
<dbReference type="InterPro" id="IPR007481">
    <property type="entry name" value="SspB"/>
</dbReference>
<dbReference type="AlphaFoldDB" id="A0A4V1D985"/>
<dbReference type="SUPFAM" id="SSF101738">
    <property type="entry name" value="SspB-like"/>
    <property type="match status" value="1"/>
</dbReference>
<accession>A0A4V1D985</accession>
<keyword evidence="3" id="KW-1185">Reference proteome</keyword>
<dbReference type="Proteomes" id="UP000298049">
    <property type="component" value="Chromosome"/>
</dbReference>
<dbReference type="GO" id="GO:0045732">
    <property type="term" value="P:positive regulation of protein catabolic process"/>
    <property type="evidence" value="ECO:0007669"/>
    <property type="project" value="TreeGrafter"/>
</dbReference>
<dbReference type="GO" id="GO:0005840">
    <property type="term" value="C:ribosome"/>
    <property type="evidence" value="ECO:0007669"/>
    <property type="project" value="TreeGrafter"/>
</dbReference>
<dbReference type="Gene3D" id="2.30.30.220">
    <property type="entry name" value="SspB-like"/>
    <property type="match status" value="1"/>
</dbReference>
<sequence>MRSSRPYLVRALSDWILDNNATPHVVVDAGMAGVHVPSDFVANGQIVLNISPSAVRGLSLENEALQFSARFGGVPMQVYVPMNAVLAIYAKENGQGMVFGQEPGDPDPDSGPAGTATGKESAGSEQGTRGSGKPKLKVVK</sequence>
<dbReference type="PIRSF" id="PIRSF005276">
    <property type="entry name" value="SspB"/>
    <property type="match status" value="1"/>
</dbReference>